<accession>A0A4P2QUP8</accession>
<dbReference type="Proteomes" id="UP000295497">
    <property type="component" value="Chromosome"/>
</dbReference>
<keyword evidence="1" id="KW-1133">Transmembrane helix</keyword>
<proteinExistence type="predicted"/>
<feature type="transmembrane region" description="Helical" evidence="1">
    <location>
        <begin position="38"/>
        <end position="56"/>
    </location>
</feature>
<feature type="transmembrane region" description="Helical" evidence="1">
    <location>
        <begin position="179"/>
        <end position="197"/>
    </location>
</feature>
<evidence type="ECO:0000313" key="2">
    <source>
        <dbReference type="EMBL" id="AUX34055.1"/>
    </source>
</evidence>
<dbReference type="RefSeq" id="WP_129577329.1">
    <property type="nucleotide sequence ID" value="NZ_CP012672.1"/>
</dbReference>
<reference evidence="2 3" key="1">
    <citation type="submission" date="2015-09" db="EMBL/GenBank/DDBJ databases">
        <title>Sorangium comparison.</title>
        <authorList>
            <person name="Zaburannyi N."/>
            <person name="Bunk B."/>
            <person name="Overmann J."/>
            <person name="Mueller R."/>
        </authorList>
    </citation>
    <scope>NUCLEOTIDE SEQUENCE [LARGE SCALE GENOMIC DNA]</scope>
    <source>
        <strain evidence="2 3">So ce836</strain>
    </source>
</reference>
<gene>
    <name evidence="2" type="ORF">SOCE836_062230</name>
</gene>
<sequence>MLLFGVALALSLVGLALGPALVAMGRRQPTLCAAVDRLTRILVPLVVLLLMLPHLYEEMGIGALLLAAAGCAGLGLVERLYHDADQHADHAVVVPALIVHSLSDGGTLALALAADGGAGPALLGGALVLHRLGEGLFLATTLTPEIGFRRMLYRVAAVAAATVVGALAGQALLRNLPEAPLNGLVAIGLGMMLRIVLHGHRRSPSCESQDG</sequence>
<feature type="transmembrane region" description="Helical" evidence="1">
    <location>
        <begin position="151"/>
        <end position="173"/>
    </location>
</feature>
<organism evidence="2 3">
    <name type="scientific">Sorangium cellulosum</name>
    <name type="common">Polyangium cellulosum</name>
    <dbReference type="NCBI Taxonomy" id="56"/>
    <lineage>
        <taxon>Bacteria</taxon>
        <taxon>Pseudomonadati</taxon>
        <taxon>Myxococcota</taxon>
        <taxon>Polyangia</taxon>
        <taxon>Polyangiales</taxon>
        <taxon>Polyangiaceae</taxon>
        <taxon>Sorangium</taxon>
    </lineage>
</organism>
<dbReference type="EMBL" id="CP012672">
    <property type="protein sequence ID" value="AUX34055.1"/>
    <property type="molecule type" value="Genomic_DNA"/>
</dbReference>
<keyword evidence="1" id="KW-0812">Transmembrane</keyword>
<evidence type="ECO:0000313" key="3">
    <source>
        <dbReference type="Proteomes" id="UP000295497"/>
    </source>
</evidence>
<feature type="transmembrane region" description="Helical" evidence="1">
    <location>
        <begin position="63"/>
        <end position="81"/>
    </location>
</feature>
<name>A0A4P2QUP8_SORCE</name>
<protein>
    <submittedName>
        <fullName evidence="2">Uncharacterized protein</fullName>
    </submittedName>
</protein>
<evidence type="ECO:0000256" key="1">
    <source>
        <dbReference type="SAM" id="Phobius"/>
    </source>
</evidence>
<keyword evidence="1" id="KW-0472">Membrane</keyword>
<dbReference type="AlphaFoldDB" id="A0A4P2QUP8"/>